<feature type="transmembrane region" description="Helical" evidence="6">
    <location>
        <begin position="247"/>
        <end position="267"/>
    </location>
</feature>
<evidence type="ECO:0000256" key="3">
    <source>
        <dbReference type="ARBA" id="ARBA00022692"/>
    </source>
</evidence>
<dbReference type="Pfam" id="PF01943">
    <property type="entry name" value="Polysacc_synt"/>
    <property type="match status" value="1"/>
</dbReference>
<feature type="transmembrane region" description="Helical" evidence="6">
    <location>
        <begin position="135"/>
        <end position="155"/>
    </location>
</feature>
<evidence type="ECO:0000256" key="2">
    <source>
        <dbReference type="ARBA" id="ARBA00022475"/>
    </source>
</evidence>
<feature type="transmembrane region" description="Helical" evidence="6">
    <location>
        <begin position="98"/>
        <end position="123"/>
    </location>
</feature>
<keyword evidence="5 6" id="KW-0472">Membrane</keyword>
<evidence type="ECO:0000256" key="4">
    <source>
        <dbReference type="ARBA" id="ARBA00022989"/>
    </source>
</evidence>
<feature type="transmembrane region" description="Helical" evidence="6">
    <location>
        <begin position="397"/>
        <end position="420"/>
    </location>
</feature>
<feature type="transmembrane region" description="Helical" evidence="6">
    <location>
        <begin position="167"/>
        <end position="190"/>
    </location>
</feature>
<feature type="transmembrane region" description="Helical" evidence="6">
    <location>
        <begin position="456"/>
        <end position="474"/>
    </location>
</feature>
<dbReference type="InterPro" id="IPR002797">
    <property type="entry name" value="Polysacc_synth"/>
</dbReference>
<dbReference type="PANTHER" id="PTHR30250:SF11">
    <property type="entry name" value="O-ANTIGEN TRANSPORTER-RELATED"/>
    <property type="match status" value="1"/>
</dbReference>
<keyword evidence="4 6" id="KW-1133">Transmembrane helix</keyword>
<protein>
    <submittedName>
        <fullName evidence="7">O-antigen/teichoic acid export membrane protein</fullName>
    </submittedName>
</protein>
<dbReference type="GO" id="GO:0005886">
    <property type="term" value="C:plasma membrane"/>
    <property type="evidence" value="ECO:0007669"/>
    <property type="project" value="UniProtKB-SubCell"/>
</dbReference>
<dbReference type="EMBL" id="JACIEP010000014">
    <property type="protein sequence ID" value="MBB4037466.1"/>
    <property type="molecule type" value="Genomic_DNA"/>
</dbReference>
<feature type="transmembrane region" description="Helical" evidence="6">
    <location>
        <begin position="330"/>
        <end position="348"/>
    </location>
</feature>
<name>A0A840CPX3_9BACT</name>
<feature type="transmembrane region" description="Helical" evidence="6">
    <location>
        <begin position="368"/>
        <end position="385"/>
    </location>
</feature>
<comment type="caution">
    <text evidence="7">The sequence shown here is derived from an EMBL/GenBank/DDBJ whole genome shotgun (WGS) entry which is preliminary data.</text>
</comment>
<evidence type="ECO:0000256" key="1">
    <source>
        <dbReference type="ARBA" id="ARBA00004651"/>
    </source>
</evidence>
<keyword evidence="8" id="KW-1185">Reference proteome</keyword>
<feature type="transmembrane region" description="Helical" evidence="6">
    <location>
        <begin position="480"/>
        <end position="498"/>
    </location>
</feature>
<feature type="transmembrane region" description="Helical" evidence="6">
    <location>
        <begin position="210"/>
        <end position="227"/>
    </location>
</feature>
<proteinExistence type="predicted"/>
<evidence type="ECO:0000256" key="6">
    <source>
        <dbReference type="SAM" id="Phobius"/>
    </source>
</evidence>
<sequence length="517" mass="59511">MTNFAIFVPKLKKYMAGSGMKSLAKDTAIYGTSSILGRILNYCLVPLHMYVFSNPEEYGRISNIYGIVAILFVLLTYGMETGFFRFMNKKEEDAGNVYSTSLISLGVTSLLFVLLCICFINPISELMRYPNKEHIMIMAFVVAADAFMAIPFAYLRYKKRPFKFMTLRLTFIGINILFNLIFLLLCPWLYDNHPDFPLIKFYHPGMGIGYVFLANLIATLSTLLLLIPSTMKDVKFRFDKELLRRMLMYSFPLLILGLAGVINQTVAQVLYPFLFDERADADYQLGVYSASLKIAVIITMFTQAFRYAYEPFFFGKSNEKGNTKPYANAMKYYIIFALLVFLAVVFYIDIIKYIMQLIGKNYVGGLKIIPIAMMGEILFGVYFNLSVWYKLTDKTKYGAYFSVFGCVLQLAINIIFVPIYGYMASAWATLICNLILVIISYFIGQKYFPIRYDLKNIFVYFVLAIAFYLVAMYPEIENDVLRLAYRTIFLVAFAAIIVKKDMPLSQIPFVNRYFKKK</sequence>
<feature type="transmembrane region" description="Helical" evidence="6">
    <location>
        <begin position="64"/>
        <end position="86"/>
    </location>
</feature>
<evidence type="ECO:0000313" key="7">
    <source>
        <dbReference type="EMBL" id="MBB4037466.1"/>
    </source>
</evidence>
<evidence type="ECO:0000313" key="8">
    <source>
        <dbReference type="Proteomes" id="UP000555103"/>
    </source>
</evidence>
<gene>
    <name evidence="7" type="ORF">GGR21_003383</name>
</gene>
<dbReference type="AlphaFoldDB" id="A0A840CPX3"/>
<dbReference type="InterPro" id="IPR050833">
    <property type="entry name" value="Poly_Biosynth_Transport"/>
</dbReference>
<feature type="transmembrane region" description="Helical" evidence="6">
    <location>
        <begin position="426"/>
        <end position="444"/>
    </location>
</feature>
<keyword evidence="2" id="KW-1003">Cell membrane</keyword>
<reference evidence="7 8" key="1">
    <citation type="submission" date="2020-08" db="EMBL/GenBank/DDBJ databases">
        <title>Genomic Encyclopedia of Type Strains, Phase IV (KMG-IV): sequencing the most valuable type-strain genomes for metagenomic binning, comparative biology and taxonomic classification.</title>
        <authorList>
            <person name="Goeker M."/>
        </authorList>
    </citation>
    <scope>NUCLEOTIDE SEQUENCE [LARGE SCALE GENOMIC DNA]</scope>
    <source>
        <strain evidence="7 8">DSM 104969</strain>
    </source>
</reference>
<feature type="transmembrane region" description="Helical" evidence="6">
    <location>
        <begin position="28"/>
        <end position="52"/>
    </location>
</feature>
<organism evidence="7 8">
    <name type="scientific">Dysgonomonas hofstadii</name>
    <dbReference type="NCBI Taxonomy" id="637886"/>
    <lineage>
        <taxon>Bacteria</taxon>
        <taxon>Pseudomonadati</taxon>
        <taxon>Bacteroidota</taxon>
        <taxon>Bacteroidia</taxon>
        <taxon>Bacteroidales</taxon>
        <taxon>Dysgonomonadaceae</taxon>
        <taxon>Dysgonomonas</taxon>
    </lineage>
</organism>
<evidence type="ECO:0000256" key="5">
    <source>
        <dbReference type="ARBA" id="ARBA00023136"/>
    </source>
</evidence>
<dbReference type="Proteomes" id="UP000555103">
    <property type="component" value="Unassembled WGS sequence"/>
</dbReference>
<comment type="subcellular location">
    <subcellularLocation>
        <location evidence="1">Cell membrane</location>
        <topology evidence="1">Multi-pass membrane protein</topology>
    </subcellularLocation>
</comment>
<keyword evidence="3 6" id="KW-0812">Transmembrane</keyword>
<dbReference type="PANTHER" id="PTHR30250">
    <property type="entry name" value="PST FAMILY PREDICTED COLANIC ACID TRANSPORTER"/>
    <property type="match status" value="1"/>
</dbReference>
<feature type="transmembrane region" description="Helical" evidence="6">
    <location>
        <begin position="287"/>
        <end position="309"/>
    </location>
</feature>
<accession>A0A840CPX3</accession>